<feature type="domain" description="Polysaccharide export protein N-terminal" evidence="3">
    <location>
        <begin position="36"/>
        <end position="108"/>
    </location>
</feature>
<organism evidence="5 6">
    <name type="scientific">Neptunomonas qingdaonensis</name>
    <dbReference type="NCBI Taxonomy" id="1045558"/>
    <lineage>
        <taxon>Bacteria</taxon>
        <taxon>Pseudomonadati</taxon>
        <taxon>Pseudomonadota</taxon>
        <taxon>Gammaproteobacteria</taxon>
        <taxon>Oceanospirillales</taxon>
        <taxon>Oceanospirillaceae</taxon>
        <taxon>Neptunomonas</taxon>
    </lineage>
</organism>
<dbReference type="PANTHER" id="PTHR33619">
    <property type="entry name" value="POLYSACCHARIDE EXPORT PROTEIN GFCE-RELATED"/>
    <property type="match status" value="1"/>
</dbReference>
<evidence type="ECO:0000313" key="6">
    <source>
        <dbReference type="Proteomes" id="UP000198623"/>
    </source>
</evidence>
<dbReference type="Pfam" id="PF10531">
    <property type="entry name" value="SLBB"/>
    <property type="match status" value="1"/>
</dbReference>
<keyword evidence="1 2" id="KW-0732">Signal</keyword>
<dbReference type="InterPro" id="IPR019554">
    <property type="entry name" value="Soluble_ligand-bd"/>
</dbReference>
<evidence type="ECO:0000259" key="3">
    <source>
        <dbReference type="Pfam" id="PF02563"/>
    </source>
</evidence>
<dbReference type="PANTHER" id="PTHR33619:SF3">
    <property type="entry name" value="POLYSACCHARIDE EXPORT PROTEIN GFCE-RELATED"/>
    <property type="match status" value="1"/>
</dbReference>
<dbReference type="InterPro" id="IPR003715">
    <property type="entry name" value="Poly_export_N"/>
</dbReference>
<feature type="signal peptide" evidence="2">
    <location>
        <begin position="1"/>
        <end position="23"/>
    </location>
</feature>
<dbReference type="Proteomes" id="UP000198623">
    <property type="component" value="Unassembled WGS sequence"/>
</dbReference>
<dbReference type="AlphaFoldDB" id="A0A1I2VRK6"/>
<proteinExistence type="predicted"/>
<dbReference type="RefSeq" id="WP_090730498.1">
    <property type="nucleotide sequence ID" value="NZ_FOOU01000019.1"/>
</dbReference>
<name>A0A1I2VRK6_9GAMM</name>
<reference evidence="6" key="1">
    <citation type="submission" date="2016-10" db="EMBL/GenBank/DDBJ databases">
        <authorList>
            <person name="Varghese N."/>
            <person name="Submissions S."/>
        </authorList>
    </citation>
    <scope>NUCLEOTIDE SEQUENCE [LARGE SCALE GENOMIC DNA]</scope>
    <source>
        <strain evidence="6">CGMCC 1.10971</strain>
    </source>
</reference>
<evidence type="ECO:0000256" key="2">
    <source>
        <dbReference type="SAM" id="SignalP"/>
    </source>
</evidence>
<feature type="chain" id="PRO_5011504256" evidence="2">
    <location>
        <begin position="24"/>
        <end position="188"/>
    </location>
</feature>
<evidence type="ECO:0000313" key="5">
    <source>
        <dbReference type="EMBL" id="SFG91868.1"/>
    </source>
</evidence>
<protein>
    <submittedName>
        <fullName evidence="5">Polysaccharide export outer membrane protein</fullName>
    </submittedName>
</protein>
<keyword evidence="6" id="KW-1185">Reference proteome</keyword>
<dbReference type="EMBL" id="FOOU01000019">
    <property type="protein sequence ID" value="SFG91868.1"/>
    <property type="molecule type" value="Genomic_DNA"/>
</dbReference>
<accession>A0A1I2VRK6</accession>
<feature type="domain" description="Soluble ligand binding" evidence="4">
    <location>
        <begin position="114"/>
        <end position="155"/>
    </location>
</feature>
<dbReference type="Gene3D" id="3.10.560.10">
    <property type="entry name" value="Outer membrane lipoprotein wza domain like"/>
    <property type="match status" value="1"/>
</dbReference>
<evidence type="ECO:0000256" key="1">
    <source>
        <dbReference type="ARBA" id="ARBA00022729"/>
    </source>
</evidence>
<sequence>MLYRFCVFVFLLTVSQLSFSAGASNNSPAVAGDGFSDYRLGAGDLLGIQVFGEDDLSVEVRMSDAGTISYPFLGELRVQGMTIGALSELITNQLLDGYLVNPSVNITVLEYREFYIDGAVKKPGAYPYQPGLTLQRAVSLAGGFTERASSSKFYISHEGSTSNNKSVRAKLGSPVAPGDVINIEESFF</sequence>
<dbReference type="Pfam" id="PF02563">
    <property type="entry name" value="Poly_export"/>
    <property type="match status" value="1"/>
</dbReference>
<dbReference type="STRING" id="1045558.SAMN05216175_1197"/>
<evidence type="ECO:0000259" key="4">
    <source>
        <dbReference type="Pfam" id="PF10531"/>
    </source>
</evidence>
<dbReference type="InterPro" id="IPR049712">
    <property type="entry name" value="Poly_export"/>
</dbReference>
<dbReference type="OrthoDB" id="9808948at2"/>
<dbReference type="GO" id="GO:0015159">
    <property type="term" value="F:polysaccharide transmembrane transporter activity"/>
    <property type="evidence" value="ECO:0007669"/>
    <property type="project" value="InterPro"/>
</dbReference>
<gene>
    <name evidence="5" type="ORF">SAMN05216175_1197</name>
</gene>
<dbReference type="Gene3D" id="3.30.1950.10">
    <property type="entry name" value="wza like domain"/>
    <property type="match status" value="1"/>
</dbReference>